<protein>
    <submittedName>
        <fullName evidence="2">Predicted transglutaminase-like cysteine proteinase</fullName>
    </submittedName>
</protein>
<feature type="signal peptide" evidence="1">
    <location>
        <begin position="1"/>
        <end position="26"/>
    </location>
</feature>
<organism evidence="2 3">
    <name type="scientific">Fulvimarina manganoxydans</name>
    <dbReference type="NCBI Taxonomy" id="937218"/>
    <lineage>
        <taxon>Bacteria</taxon>
        <taxon>Pseudomonadati</taxon>
        <taxon>Pseudomonadota</taxon>
        <taxon>Alphaproteobacteria</taxon>
        <taxon>Hyphomicrobiales</taxon>
        <taxon>Aurantimonadaceae</taxon>
        <taxon>Fulvimarina</taxon>
    </lineage>
</organism>
<proteinExistence type="predicted"/>
<dbReference type="InterPro" id="IPR010319">
    <property type="entry name" value="Transglutaminase-like_Cys_pept"/>
</dbReference>
<dbReference type="Proteomes" id="UP000192656">
    <property type="component" value="Unassembled WGS sequence"/>
</dbReference>
<keyword evidence="1" id="KW-0732">Signal</keyword>
<gene>
    <name evidence="2" type="ORF">SAMN06297251_12075</name>
</gene>
<dbReference type="Pfam" id="PF06035">
    <property type="entry name" value="Peptidase_C93"/>
    <property type="match status" value="1"/>
</dbReference>
<dbReference type="PANTHER" id="PTHR39327">
    <property type="match status" value="1"/>
</dbReference>
<name>A0A1W2E460_9HYPH</name>
<dbReference type="AlphaFoldDB" id="A0A1W2E460"/>
<feature type="chain" id="PRO_5010718992" evidence="1">
    <location>
        <begin position="27"/>
        <end position="200"/>
    </location>
</feature>
<dbReference type="Gene3D" id="3.10.620.30">
    <property type="match status" value="1"/>
</dbReference>
<keyword evidence="3" id="KW-1185">Reference proteome</keyword>
<dbReference type="EMBL" id="FWXR01000020">
    <property type="protein sequence ID" value="SMD04172.1"/>
    <property type="molecule type" value="Genomic_DNA"/>
</dbReference>
<dbReference type="RefSeq" id="WP_084411885.1">
    <property type="nucleotide sequence ID" value="NZ_FWXR01000020.1"/>
</dbReference>
<dbReference type="STRING" id="937218.SAMN06297251_12075"/>
<evidence type="ECO:0000313" key="3">
    <source>
        <dbReference type="Proteomes" id="UP000192656"/>
    </source>
</evidence>
<dbReference type="PANTHER" id="PTHR39327:SF1">
    <property type="entry name" value="BLR5470 PROTEIN"/>
    <property type="match status" value="1"/>
</dbReference>
<evidence type="ECO:0000256" key="1">
    <source>
        <dbReference type="SAM" id="SignalP"/>
    </source>
</evidence>
<dbReference type="OrthoDB" id="7206808at2"/>
<evidence type="ECO:0000313" key="2">
    <source>
        <dbReference type="EMBL" id="SMD04172.1"/>
    </source>
</evidence>
<sequence length="200" mass="21913">MNRTATFGIAALAAFASLALTGAASARTASMVTTGTTSQPIGHYEFCQRYRAACQPQRVSNAVPLTGANWKTLVEVNNAVNSSIFPREDMAIHGKADVWSYPTSEGDCEDYVLLKQYMLQQAGFPTSALLITVVLQSNGEGHAVLTVRTDKGDMILDNLADQVRPWYETEYLYLKRQSERNAGEWVGISDDRSLLVGSLR</sequence>
<reference evidence="2 3" key="1">
    <citation type="submission" date="2017-04" db="EMBL/GenBank/DDBJ databases">
        <authorList>
            <person name="Afonso C.L."/>
            <person name="Miller P.J."/>
            <person name="Scott M.A."/>
            <person name="Spackman E."/>
            <person name="Goraichik I."/>
            <person name="Dimitrov K.M."/>
            <person name="Suarez D.L."/>
            <person name="Swayne D.E."/>
        </authorList>
    </citation>
    <scope>NUCLEOTIDE SEQUENCE [LARGE SCALE GENOMIC DNA]</scope>
    <source>
        <strain evidence="2 3">CGMCC 1.10972</strain>
    </source>
</reference>
<accession>A0A1W2E460</accession>